<evidence type="ECO:0000259" key="9">
    <source>
        <dbReference type="SMART" id="SM00560"/>
    </source>
</evidence>
<keyword evidence="4" id="KW-0732">Signal</keyword>
<dbReference type="EC" id="3.2.1.18" evidence="3"/>
<dbReference type="PANTHER" id="PTHR10628:SF30">
    <property type="entry name" value="EXO-ALPHA-SIALIDASE"/>
    <property type="match status" value="1"/>
</dbReference>
<keyword evidence="10" id="KW-0326">Glycosidase</keyword>
<dbReference type="InterPro" id="IPR026856">
    <property type="entry name" value="Sialidase_fam"/>
</dbReference>
<dbReference type="SMART" id="SM00560">
    <property type="entry name" value="LamGL"/>
    <property type="match status" value="1"/>
</dbReference>
<dbReference type="SUPFAM" id="SSF50939">
    <property type="entry name" value="Sialidases"/>
    <property type="match status" value="1"/>
</dbReference>
<protein>
    <recommendedName>
        <fullName evidence="3">exo-alpha-sialidase</fullName>
        <ecNumber evidence="3">3.2.1.18</ecNumber>
    </recommendedName>
</protein>
<sequence length="679" mass="72320">MAAHRTWDVRCPITQTDEGLATVPSILRARHRSPRRLPLISSLTSPLTAVLTTTALLALAPSHPAGAAPRPTPAAAEFEQQILFKASQDPGYACFRIPAIVRTTAGTLLAFAEGRVLNCGDAADIDLVVKRSTDGGRTWGPLRVVNEGGGDTHGNPAPVVDRETGRIVLAETYNTGRLDGASCDVPCDRTPHLQYSDDDGLTWSEPRGLSDQIRPAGWNSWYATGPVHGIQLTRGRHAGRLVLGVNAETWADGRVTANHAALVTSDDGGENWRIGATDTWPVADDGTFRQKPSELTLAERADGSVLISGREQDGTDLGHRSQTVSRDGGTTFAAPFRALPDLYTPQVQGSLLRLGDRMLLAGPADPDRRRTMAIRSSYDGGRTWESVDRGTVVTTDWSGYSDLVRIDGGEAGNEVVGLLYEGGSVDARDEIRFARFTEDWLQPRRGPDPTTPDTAPGGGPAAVLGGARPTDGVVGGALEFDGADDAVRLPYRSRLPLGDGDFTASLWFRYSATTGEQPMLWMGGVGTTQPQVWLRGEPASGRLTGLITVRDGASPPRTASVRSTGAYNDGAWHRLVLRRDGGTSRASAAERGGGQLTLFVDGTAFSTADVPGSVSRNSPFGVHIGQRVDSRAHFTGAIDDVRLYGRALSDSEVARLAPSDSATRGEILRLPMDRVDAGN</sequence>
<evidence type="ECO:0000256" key="5">
    <source>
        <dbReference type="ARBA" id="ARBA00023157"/>
    </source>
</evidence>
<dbReference type="InterPro" id="IPR001791">
    <property type="entry name" value="Laminin_G"/>
</dbReference>
<dbReference type="CDD" id="cd00110">
    <property type="entry name" value="LamG"/>
    <property type="match status" value="1"/>
</dbReference>
<dbReference type="Pfam" id="PF13385">
    <property type="entry name" value="Laminin_G_3"/>
    <property type="match status" value="1"/>
</dbReference>
<accession>A0ABX8XLA9</accession>
<comment type="similarity">
    <text evidence="2">Belongs to the glycosyl hydrolase 33 family.</text>
</comment>
<reference evidence="10 11" key="1">
    <citation type="submission" date="2021-08" db="EMBL/GenBank/DDBJ databases">
        <authorList>
            <person name="Ping M."/>
        </authorList>
    </citation>
    <scope>NUCLEOTIDE SEQUENCE [LARGE SCALE GENOMIC DNA]</scope>
    <source>
        <strain evidence="10 11">MG28</strain>
    </source>
</reference>
<evidence type="ECO:0000256" key="3">
    <source>
        <dbReference type="ARBA" id="ARBA00012733"/>
    </source>
</evidence>
<evidence type="ECO:0000259" key="8">
    <source>
        <dbReference type="SMART" id="SM00282"/>
    </source>
</evidence>
<dbReference type="InterPro" id="IPR036278">
    <property type="entry name" value="Sialidase_sf"/>
</dbReference>
<keyword evidence="5" id="KW-1015">Disulfide bond</keyword>
<keyword evidence="11" id="KW-1185">Reference proteome</keyword>
<evidence type="ECO:0000256" key="1">
    <source>
        <dbReference type="ARBA" id="ARBA00000427"/>
    </source>
</evidence>
<dbReference type="Proteomes" id="UP000827138">
    <property type="component" value="Chromosome"/>
</dbReference>
<dbReference type="SMART" id="SM00282">
    <property type="entry name" value="LamG"/>
    <property type="match status" value="1"/>
</dbReference>
<dbReference type="Pfam" id="PF13088">
    <property type="entry name" value="BNR_2"/>
    <property type="match status" value="1"/>
</dbReference>
<proteinExistence type="inferred from homology"/>
<dbReference type="InterPro" id="IPR006558">
    <property type="entry name" value="LamG-like"/>
</dbReference>
<feature type="region of interest" description="Disordered" evidence="6">
    <location>
        <begin position="309"/>
        <end position="329"/>
    </location>
</feature>
<feature type="transmembrane region" description="Helical" evidence="7">
    <location>
        <begin position="37"/>
        <end position="60"/>
    </location>
</feature>
<dbReference type="EMBL" id="CP080647">
    <property type="protein sequence ID" value="QYX76339.1"/>
    <property type="molecule type" value="Genomic_DNA"/>
</dbReference>
<dbReference type="CDD" id="cd15482">
    <property type="entry name" value="Sialidase_non-viral"/>
    <property type="match status" value="1"/>
</dbReference>
<gene>
    <name evidence="10" type="ORF">K1J60_07295</name>
</gene>
<comment type="catalytic activity">
    <reaction evidence="1">
        <text>Hydrolysis of alpha-(2-&gt;3)-, alpha-(2-&gt;6)-, alpha-(2-&gt;8)- glycosidic linkages of terminal sialic acid residues in oligosaccharides, glycoproteins, glycolipids, colominic acid and synthetic substrates.</text>
        <dbReference type="EC" id="3.2.1.18"/>
    </reaction>
</comment>
<evidence type="ECO:0000313" key="11">
    <source>
        <dbReference type="Proteomes" id="UP000827138"/>
    </source>
</evidence>
<dbReference type="GO" id="GO:0004308">
    <property type="term" value="F:exo-alpha-sialidase activity"/>
    <property type="evidence" value="ECO:0007669"/>
    <property type="project" value="UniProtKB-EC"/>
</dbReference>
<dbReference type="Gene3D" id="2.60.120.200">
    <property type="match status" value="1"/>
</dbReference>
<feature type="compositionally biased region" description="Basic and acidic residues" evidence="6">
    <location>
        <begin position="310"/>
        <end position="319"/>
    </location>
</feature>
<organism evidence="10 11">
    <name type="scientific">Streptomyces akebiae</name>
    <dbReference type="NCBI Taxonomy" id="2865673"/>
    <lineage>
        <taxon>Bacteria</taxon>
        <taxon>Bacillati</taxon>
        <taxon>Actinomycetota</taxon>
        <taxon>Actinomycetes</taxon>
        <taxon>Kitasatosporales</taxon>
        <taxon>Streptomycetaceae</taxon>
        <taxon>Streptomyces</taxon>
    </lineage>
</organism>
<evidence type="ECO:0000256" key="7">
    <source>
        <dbReference type="SAM" id="Phobius"/>
    </source>
</evidence>
<keyword evidence="7" id="KW-0472">Membrane</keyword>
<keyword evidence="10" id="KW-0378">Hydrolase</keyword>
<dbReference type="InterPro" id="IPR013320">
    <property type="entry name" value="ConA-like_dom_sf"/>
</dbReference>
<keyword evidence="7" id="KW-0812">Transmembrane</keyword>
<feature type="domain" description="LamG-like jellyroll fold" evidence="9">
    <location>
        <begin position="500"/>
        <end position="651"/>
    </location>
</feature>
<evidence type="ECO:0000256" key="4">
    <source>
        <dbReference type="ARBA" id="ARBA00022729"/>
    </source>
</evidence>
<dbReference type="InterPro" id="IPR011040">
    <property type="entry name" value="Sialidase"/>
</dbReference>
<feature type="compositionally biased region" description="Low complexity" evidence="6">
    <location>
        <begin position="451"/>
        <end position="466"/>
    </location>
</feature>
<dbReference type="SUPFAM" id="SSF49899">
    <property type="entry name" value="Concanavalin A-like lectins/glucanases"/>
    <property type="match status" value="1"/>
</dbReference>
<dbReference type="Gene3D" id="2.120.10.10">
    <property type="match status" value="1"/>
</dbReference>
<name>A0ABX8XLA9_9ACTN</name>
<evidence type="ECO:0000256" key="6">
    <source>
        <dbReference type="SAM" id="MobiDB-lite"/>
    </source>
</evidence>
<evidence type="ECO:0000256" key="2">
    <source>
        <dbReference type="ARBA" id="ARBA00009348"/>
    </source>
</evidence>
<feature type="domain" description="Laminin G" evidence="8">
    <location>
        <begin position="500"/>
        <end position="646"/>
    </location>
</feature>
<evidence type="ECO:0000313" key="10">
    <source>
        <dbReference type="EMBL" id="QYX76339.1"/>
    </source>
</evidence>
<feature type="region of interest" description="Disordered" evidence="6">
    <location>
        <begin position="441"/>
        <end position="466"/>
    </location>
</feature>
<keyword evidence="7" id="KW-1133">Transmembrane helix</keyword>
<dbReference type="PANTHER" id="PTHR10628">
    <property type="entry name" value="SIALIDASE"/>
    <property type="match status" value="1"/>
</dbReference>